<gene>
    <name evidence="2" type="ORF">Cco03nite_52630</name>
</gene>
<evidence type="ECO:0000259" key="1">
    <source>
        <dbReference type="Pfam" id="PF13472"/>
    </source>
</evidence>
<comment type="caution">
    <text evidence="2">The sequence shown here is derived from an EMBL/GenBank/DDBJ whole genome shotgun (WGS) entry which is preliminary data.</text>
</comment>
<dbReference type="Proteomes" id="UP000630887">
    <property type="component" value="Unassembled WGS sequence"/>
</dbReference>
<name>A0A8J3KYI8_9ACTN</name>
<dbReference type="Pfam" id="PF13472">
    <property type="entry name" value="Lipase_GDSL_2"/>
    <property type="match status" value="1"/>
</dbReference>
<dbReference type="RefSeq" id="WP_373314326.1">
    <property type="nucleotide sequence ID" value="NZ_BAAALC010000048.1"/>
</dbReference>
<dbReference type="Gene3D" id="3.40.50.1110">
    <property type="entry name" value="SGNH hydrolase"/>
    <property type="match status" value="1"/>
</dbReference>
<dbReference type="InterPro" id="IPR053140">
    <property type="entry name" value="GDSL_Rv0518-like"/>
</dbReference>
<dbReference type="EMBL" id="BONI01000049">
    <property type="protein sequence ID" value="GIG08563.1"/>
    <property type="molecule type" value="Genomic_DNA"/>
</dbReference>
<dbReference type="PANTHER" id="PTHR43784:SF2">
    <property type="entry name" value="GDSL-LIKE LIPASE_ACYLHYDROLASE, PUTATIVE (AFU_ORTHOLOGUE AFUA_2G00820)-RELATED"/>
    <property type="match status" value="1"/>
</dbReference>
<dbReference type="GO" id="GO:0016787">
    <property type="term" value="F:hydrolase activity"/>
    <property type="evidence" value="ECO:0007669"/>
    <property type="project" value="UniProtKB-KW"/>
</dbReference>
<dbReference type="PANTHER" id="PTHR43784">
    <property type="entry name" value="GDSL-LIKE LIPASE/ACYLHYDROLASE, PUTATIVE (AFU_ORTHOLOGUE AFUA_2G00820)-RELATED"/>
    <property type="match status" value="1"/>
</dbReference>
<dbReference type="InterPro" id="IPR013830">
    <property type="entry name" value="SGNH_hydro"/>
</dbReference>
<proteinExistence type="predicted"/>
<evidence type="ECO:0000313" key="2">
    <source>
        <dbReference type="EMBL" id="GIG08563.1"/>
    </source>
</evidence>
<protein>
    <submittedName>
        <fullName evidence="2">SGNH hydrolase</fullName>
    </submittedName>
</protein>
<evidence type="ECO:0000313" key="3">
    <source>
        <dbReference type="Proteomes" id="UP000630887"/>
    </source>
</evidence>
<dbReference type="InterPro" id="IPR036514">
    <property type="entry name" value="SGNH_hydro_sf"/>
</dbReference>
<keyword evidence="3" id="KW-1185">Reference proteome</keyword>
<accession>A0A8J3KYI8</accession>
<feature type="domain" description="SGNH hydrolase-type esterase" evidence="1">
    <location>
        <begin position="216"/>
        <end position="407"/>
    </location>
</feature>
<reference evidence="2 3" key="1">
    <citation type="submission" date="2021-01" db="EMBL/GenBank/DDBJ databases">
        <title>Whole genome shotgun sequence of Catellatospora coxensis NBRC 107359.</title>
        <authorList>
            <person name="Komaki H."/>
            <person name="Tamura T."/>
        </authorList>
    </citation>
    <scope>NUCLEOTIDE SEQUENCE [LARGE SCALE GENOMIC DNA]</scope>
    <source>
        <strain evidence="2 3">NBRC 107359</strain>
    </source>
</reference>
<dbReference type="AlphaFoldDB" id="A0A8J3KYI8"/>
<dbReference type="SUPFAM" id="SSF52266">
    <property type="entry name" value="SGNH hydrolase"/>
    <property type="match status" value="1"/>
</dbReference>
<keyword evidence="2" id="KW-0378">Hydrolase</keyword>
<organism evidence="2 3">
    <name type="scientific">Catellatospora coxensis</name>
    <dbReference type="NCBI Taxonomy" id="310354"/>
    <lineage>
        <taxon>Bacteria</taxon>
        <taxon>Bacillati</taxon>
        <taxon>Actinomycetota</taxon>
        <taxon>Actinomycetes</taxon>
        <taxon>Micromonosporales</taxon>
        <taxon>Micromonosporaceae</taxon>
        <taxon>Catellatospora</taxon>
    </lineage>
</organism>
<sequence length="420" mass="44055">MSVANSSQRRIVVAAAVLVATALTLAVAWGRSGAPAEAAPGEGWVGTWASALAPAGGGIAGKGFTNQTVRMTVRTSVGGDETRIRLSNAYGTQPLTVGRATLALPVANDTPQIQPATLRELTFDGRQQVTVPKGGQVLSDPVPMPVRALQELTVSVFLPAATGPVTFQFNAREPAYIGAGDQAAKAEYTVTDSRNYWFFLSGVDVRTRHAAGAVAVLGDSLTAANGSTLGLHRRWTDYLAARLQDDPGEADPAVLNLGLAGNALAHDGSEIGFPELGVNGLARFLRDAPGQTGVRTVVVALGINDIQIYDDSPERVIFGLRQLATQARQLGLRVLACTLGPFQGFTSWTPGKENTRLAVNAYLRDSDQFDDVIDVDAVLRDPDASGKLRAAFDSGDHIHPNDAGNEAIAKAVPLDLLTGS</sequence>